<reference evidence="3 4" key="1">
    <citation type="journal article" date="2009" name="Stand. Genomic Sci.">
        <title>Complete genome sequence of Pirellula staleyi type strain (ATCC 27377).</title>
        <authorList>
            <person name="Clum A."/>
            <person name="Tindall B.J."/>
            <person name="Sikorski J."/>
            <person name="Ivanova N."/>
            <person name="Mavrommatis K."/>
            <person name="Lucas S."/>
            <person name="Glavina del Rio T."/>
            <person name="Nolan M."/>
            <person name="Chen F."/>
            <person name="Tice H."/>
            <person name="Pitluck S."/>
            <person name="Cheng J.F."/>
            <person name="Chertkov O."/>
            <person name="Brettin T."/>
            <person name="Han C."/>
            <person name="Detter J.C."/>
            <person name="Kuske C."/>
            <person name="Bruce D."/>
            <person name="Goodwin L."/>
            <person name="Ovchinikova G."/>
            <person name="Pati A."/>
            <person name="Mikhailova N."/>
            <person name="Chen A."/>
            <person name="Palaniappan K."/>
            <person name="Land M."/>
            <person name="Hauser L."/>
            <person name="Chang Y.J."/>
            <person name="Jeffries C.D."/>
            <person name="Chain P."/>
            <person name="Rohde M."/>
            <person name="Goker M."/>
            <person name="Bristow J."/>
            <person name="Eisen J.A."/>
            <person name="Markowitz V."/>
            <person name="Hugenholtz P."/>
            <person name="Kyrpides N.C."/>
            <person name="Klenk H.P."/>
            <person name="Lapidus A."/>
        </authorList>
    </citation>
    <scope>NUCLEOTIDE SEQUENCE [LARGE SCALE GENOMIC DNA]</scope>
    <source>
        <strain evidence="4">ATCC 27377 / DSM 6068 / ICPB 4128</strain>
    </source>
</reference>
<dbReference type="Proteomes" id="UP000001887">
    <property type="component" value="Chromosome"/>
</dbReference>
<dbReference type="EMBL" id="CP001848">
    <property type="protein sequence ID" value="ADB18652.1"/>
    <property type="molecule type" value="Genomic_DNA"/>
</dbReference>
<dbReference type="KEGG" id="psl:Psta_3998"/>
<dbReference type="PANTHER" id="PTHR34351:SF1">
    <property type="entry name" value="SLR1927 PROTEIN"/>
    <property type="match status" value="1"/>
</dbReference>
<evidence type="ECO:0000256" key="1">
    <source>
        <dbReference type="SAM" id="Phobius"/>
    </source>
</evidence>
<name>D2R241_PIRSD</name>
<keyword evidence="4" id="KW-1185">Reference proteome</keyword>
<protein>
    <recommendedName>
        <fullName evidence="2">DUF58 domain-containing protein</fullName>
    </recommendedName>
</protein>
<evidence type="ECO:0000313" key="4">
    <source>
        <dbReference type="Proteomes" id="UP000001887"/>
    </source>
</evidence>
<organism evidence="3 4">
    <name type="scientific">Pirellula staleyi (strain ATCC 27377 / DSM 6068 / ICPB 4128)</name>
    <name type="common">Pirella staleyi</name>
    <dbReference type="NCBI Taxonomy" id="530564"/>
    <lineage>
        <taxon>Bacteria</taxon>
        <taxon>Pseudomonadati</taxon>
        <taxon>Planctomycetota</taxon>
        <taxon>Planctomycetia</taxon>
        <taxon>Pirellulales</taxon>
        <taxon>Pirellulaceae</taxon>
        <taxon>Pirellula</taxon>
    </lineage>
</organism>
<dbReference type="AlphaFoldDB" id="D2R241"/>
<sequence length="437" mass="48266">MGGALTHDFCPWANRYVYWLKSPLALLSIVALVGLVIGLAVTPQGYWVFGTIVAVIALGIVWPRVAMAGVRASVRFLDQRGSEGAPSRALLSIHNRYPWPVWGLRLERGFYPRDTSEMETELLDSSKPKSELVFALACVPGWSSADFEWQFVPERRGLYPLSMPIVATSFPLGLWERSQRVEVLSQLLVSPRVVALDALPASDGHRWSLGALSDRRSGTEGDIVGTRPLRPGDSLRHVHWPQTARYGRLILSERQAVQSAVVRVVVDLAAQHHTGLGDHSTLEQSLRVAASVCHSLLAHDLNVQLVLGKRRTDLASGKRARDQLADLLATLQVDDPESETFARELAQQQPSTQLCVGISTTLGAADNSARLKPKPGQFESRGQGCLLIAPGITTFEERQRLRQQHGAWCVIAADRSALDDFIPEWQEVCRDVWCGRQ</sequence>
<dbReference type="Pfam" id="PF01882">
    <property type="entry name" value="DUF58"/>
    <property type="match status" value="1"/>
</dbReference>
<keyword evidence="1" id="KW-1133">Transmembrane helix</keyword>
<evidence type="ECO:0000259" key="2">
    <source>
        <dbReference type="Pfam" id="PF01882"/>
    </source>
</evidence>
<feature type="transmembrane region" description="Helical" evidence="1">
    <location>
        <begin position="24"/>
        <end position="41"/>
    </location>
</feature>
<evidence type="ECO:0000313" key="3">
    <source>
        <dbReference type="EMBL" id="ADB18652.1"/>
    </source>
</evidence>
<gene>
    <name evidence="3" type="ordered locus">Psta_3998</name>
</gene>
<accession>D2R241</accession>
<feature type="domain" description="DUF58" evidence="2">
    <location>
        <begin position="227"/>
        <end position="339"/>
    </location>
</feature>
<feature type="transmembrane region" description="Helical" evidence="1">
    <location>
        <begin position="47"/>
        <end position="65"/>
    </location>
</feature>
<dbReference type="HOGENOM" id="CLU_610977_0_0_0"/>
<keyword evidence="1" id="KW-0472">Membrane</keyword>
<dbReference type="eggNOG" id="COG1721">
    <property type="taxonomic scope" value="Bacteria"/>
</dbReference>
<dbReference type="InterPro" id="IPR002881">
    <property type="entry name" value="DUF58"/>
</dbReference>
<dbReference type="PANTHER" id="PTHR34351">
    <property type="entry name" value="SLR1927 PROTEIN-RELATED"/>
    <property type="match status" value="1"/>
</dbReference>
<proteinExistence type="predicted"/>
<dbReference type="STRING" id="530564.Psta_3998"/>
<keyword evidence="1" id="KW-0812">Transmembrane</keyword>